<keyword evidence="2" id="KW-0378">Hydrolase</keyword>
<dbReference type="Gene3D" id="3.40.50.300">
    <property type="entry name" value="P-loop containing nucleotide triphosphate hydrolases"/>
    <property type="match status" value="1"/>
</dbReference>
<dbReference type="SMART" id="SM00255">
    <property type="entry name" value="TIR"/>
    <property type="match status" value="1"/>
</dbReference>
<dbReference type="Pfam" id="PF01582">
    <property type="entry name" value="TIR"/>
    <property type="match status" value="1"/>
</dbReference>
<organism evidence="2 3">
    <name type="scientific">Helianthus annuus</name>
    <name type="common">Common sunflower</name>
    <dbReference type="NCBI Taxonomy" id="4232"/>
    <lineage>
        <taxon>Eukaryota</taxon>
        <taxon>Viridiplantae</taxon>
        <taxon>Streptophyta</taxon>
        <taxon>Embryophyta</taxon>
        <taxon>Tracheophyta</taxon>
        <taxon>Spermatophyta</taxon>
        <taxon>Magnoliopsida</taxon>
        <taxon>eudicotyledons</taxon>
        <taxon>Gunneridae</taxon>
        <taxon>Pentapetalae</taxon>
        <taxon>asterids</taxon>
        <taxon>campanulids</taxon>
        <taxon>Asterales</taxon>
        <taxon>Asteraceae</taxon>
        <taxon>Asteroideae</taxon>
        <taxon>Heliantheae alliance</taxon>
        <taxon>Heliantheae</taxon>
        <taxon>Helianthus</taxon>
    </lineage>
</organism>
<feature type="domain" description="TIR" evidence="1">
    <location>
        <begin position="13"/>
        <end position="213"/>
    </location>
</feature>
<reference evidence="2" key="2">
    <citation type="submission" date="2020-06" db="EMBL/GenBank/DDBJ databases">
        <title>Helianthus annuus Genome sequencing and assembly Release 2.</title>
        <authorList>
            <person name="Gouzy J."/>
            <person name="Langlade N."/>
            <person name="Munos S."/>
        </authorList>
    </citation>
    <scope>NUCLEOTIDE SEQUENCE</scope>
    <source>
        <tissue evidence="2">Leaves</tissue>
    </source>
</reference>
<dbReference type="InterPro" id="IPR044974">
    <property type="entry name" value="Disease_R_plants"/>
</dbReference>
<dbReference type="InterPro" id="IPR027417">
    <property type="entry name" value="P-loop_NTPase"/>
</dbReference>
<dbReference type="EMBL" id="MNCJ02000324">
    <property type="protein sequence ID" value="KAF5788907.1"/>
    <property type="molecule type" value="Genomic_DNA"/>
</dbReference>
<protein>
    <submittedName>
        <fullName evidence="2">TIR domain, P-loop containing nucleoside triphosphate hydrolase</fullName>
    </submittedName>
</protein>
<proteinExistence type="predicted"/>
<dbReference type="Gramene" id="mRNA:HanXRQr2_Chr09g0364661">
    <property type="protein sequence ID" value="mRNA:HanXRQr2_Chr09g0364661"/>
    <property type="gene ID" value="HanXRQr2_Chr09g0364661"/>
</dbReference>
<keyword evidence="3" id="KW-1185">Reference proteome</keyword>
<comment type="caution">
    <text evidence="2">The sequence shown here is derived from an EMBL/GenBank/DDBJ whole genome shotgun (WGS) entry which is preliminary data.</text>
</comment>
<dbReference type="AlphaFoldDB" id="A0A9K3I2K9"/>
<dbReference type="InterPro" id="IPR000157">
    <property type="entry name" value="TIR_dom"/>
</dbReference>
<dbReference type="PROSITE" id="PS50104">
    <property type="entry name" value="TIR"/>
    <property type="match status" value="1"/>
</dbReference>
<dbReference type="GO" id="GO:0016787">
    <property type="term" value="F:hydrolase activity"/>
    <property type="evidence" value="ECO:0007669"/>
    <property type="project" value="UniProtKB-KW"/>
</dbReference>
<evidence type="ECO:0000313" key="3">
    <source>
        <dbReference type="Proteomes" id="UP000215914"/>
    </source>
</evidence>
<dbReference type="Proteomes" id="UP000215914">
    <property type="component" value="Unassembled WGS sequence"/>
</dbReference>
<dbReference type="GO" id="GO:0007165">
    <property type="term" value="P:signal transduction"/>
    <property type="evidence" value="ECO:0007669"/>
    <property type="project" value="InterPro"/>
</dbReference>
<dbReference type="InterPro" id="IPR002182">
    <property type="entry name" value="NB-ARC"/>
</dbReference>
<name>A0A9K3I2K9_HELAN</name>
<accession>A0A9K3I2K9</accession>
<dbReference type="SUPFAM" id="SSF52540">
    <property type="entry name" value="P-loop containing nucleoside triphosphate hydrolases"/>
    <property type="match status" value="1"/>
</dbReference>
<sequence length="443" mass="49981">MASTSVSSIQQRFKYDVFLSFRGEDVRKTFVDHLYHALVKKGIITYKDDETIKKGERISEQLMRSIEDSRFYIIVFSKNYASSSWCLDELVKIMECQKMTEHTAYPVFFDVEPTEVRHQSGAVGEAFAKHVRGSWSSVLPLDCLCSIVESCCNKSSASLNGSTVDLENDDNVGRWRNAMKEAAGLAGLELKNTFNGHEANFIQQIVEEVSLKLHLFNSIIDDKLVGMVTPVKDVVSSLEIDSDDVRMIGIWGMGGGGKTTLARAVFDSISILFEAKCFVENVREGSKGSSLKELQKKVLQSVLNDKSIEVESVYDGKSLMKRMLCSRKVLLVLDDVDDTEQLEALAGKPTWFKPGSRIITTTRDKQVLKAHQVNFIPQVHFIHDVSLLSHEEAICLFSRYAFGRETPNQGYDELSRMVVRYANGLPTTRKLRISYPNFRPKKI</sequence>
<evidence type="ECO:0000259" key="1">
    <source>
        <dbReference type="PROSITE" id="PS50104"/>
    </source>
</evidence>
<dbReference type="GO" id="GO:0043531">
    <property type="term" value="F:ADP binding"/>
    <property type="evidence" value="ECO:0007669"/>
    <property type="project" value="InterPro"/>
</dbReference>
<dbReference type="PRINTS" id="PR00364">
    <property type="entry name" value="DISEASERSIST"/>
</dbReference>
<dbReference type="PANTHER" id="PTHR11017:SF577">
    <property type="entry name" value="DISEASE RESISTANCE PROTEIN (TIR-NBS-LRR CLASS), PUTATIVE-RELATED"/>
    <property type="match status" value="1"/>
</dbReference>
<dbReference type="PANTHER" id="PTHR11017">
    <property type="entry name" value="LEUCINE-RICH REPEAT-CONTAINING PROTEIN"/>
    <property type="match status" value="1"/>
</dbReference>
<dbReference type="OrthoDB" id="1357022at2759"/>
<dbReference type="SUPFAM" id="SSF52200">
    <property type="entry name" value="Toll/Interleukin receptor TIR domain"/>
    <property type="match status" value="1"/>
</dbReference>
<dbReference type="Gene3D" id="3.40.50.10140">
    <property type="entry name" value="Toll/interleukin-1 receptor homology (TIR) domain"/>
    <property type="match status" value="1"/>
</dbReference>
<dbReference type="GO" id="GO:0006952">
    <property type="term" value="P:defense response"/>
    <property type="evidence" value="ECO:0007669"/>
    <property type="project" value="InterPro"/>
</dbReference>
<gene>
    <name evidence="2" type="ORF">HanXRQr2_Chr09g0364661</name>
</gene>
<reference evidence="2" key="1">
    <citation type="journal article" date="2017" name="Nature">
        <title>The sunflower genome provides insights into oil metabolism, flowering and Asterid evolution.</title>
        <authorList>
            <person name="Badouin H."/>
            <person name="Gouzy J."/>
            <person name="Grassa C.J."/>
            <person name="Murat F."/>
            <person name="Staton S.E."/>
            <person name="Cottret L."/>
            <person name="Lelandais-Briere C."/>
            <person name="Owens G.L."/>
            <person name="Carrere S."/>
            <person name="Mayjonade B."/>
            <person name="Legrand L."/>
            <person name="Gill N."/>
            <person name="Kane N.C."/>
            <person name="Bowers J.E."/>
            <person name="Hubner S."/>
            <person name="Bellec A."/>
            <person name="Berard A."/>
            <person name="Berges H."/>
            <person name="Blanchet N."/>
            <person name="Boniface M.C."/>
            <person name="Brunel D."/>
            <person name="Catrice O."/>
            <person name="Chaidir N."/>
            <person name="Claudel C."/>
            <person name="Donnadieu C."/>
            <person name="Faraut T."/>
            <person name="Fievet G."/>
            <person name="Helmstetter N."/>
            <person name="King M."/>
            <person name="Knapp S.J."/>
            <person name="Lai Z."/>
            <person name="Le Paslier M.C."/>
            <person name="Lippi Y."/>
            <person name="Lorenzon L."/>
            <person name="Mandel J.R."/>
            <person name="Marage G."/>
            <person name="Marchand G."/>
            <person name="Marquand E."/>
            <person name="Bret-Mestries E."/>
            <person name="Morien E."/>
            <person name="Nambeesan S."/>
            <person name="Nguyen T."/>
            <person name="Pegot-Espagnet P."/>
            <person name="Pouilly N."/>
            <person name="Raftis F."/>
            <person name="Sallet E."/>
            <person name="Schiex T."/>
            <person name="Thomas J."/>
            <person name="Vandecasteele C."/>
            <person name="Vares D."/>
            <person name="Vear F."/>
            <person name="Vautrin S."/>
            <person name="Crespi M."/>
            <person name="Mangin B."/>
            <person name="Burke J.M."/>
            <person name="Salse J."/>
            <person name="Munos S."/>
            <person name="Vincourt P."/>
            <person name="Rieseberg L.H."/>
            <person name="Langlade N.B."/>
        </authorList>
    </citation>
    <scope>NUCLEOTIDE SEQUENCE</scope>
    <source>
        <tissue evidence="2">Leaves</tissue>
    </source>
</reference>
<dbReference type="InterPro" id="IPR035897">
    <property type="entry name" value="Toll_tir_struct_dom_sf"/>
</dbReference>
<evidence type="ECO:0000313" key="2">
    <source>
        <dbReference type="EMBL" id="KAF5788907.1"/>
    </source>
</evidence>
<dbReference type="Pfam" id="PF00931">
    <property type="entry name" value="NB-ARC"/>
    <property type="match status" value="1"/>
</dbReference>